<keyword evidence="3" id="KW-0808">Transferase</keyword>
<organism evidence="3 4">
    <name type="scientific">Arthrobacter silviterrae</name>
    <dbReference type="NCBI Taxonomy" id="2026658"/>
    <lineage>
        <taxon>Bacteria</taxon>
        <taxon>Bacillati</taxon>
        <taxon>Actinomycetota</taxon>
        <taxon>Actinomycetes</taxon>
        <taxon>Micrococcales</taxon>
        <taxon>Micrococcaceae</taxon>
        <taxon>Arthrobacter</taxon>
    </lineage>
</organism>
<gene>
    <name evidence="3" type="ORF">G6N77_04370</name>
</gene>
<dbReference type="EMBL" id="JAAKZI010000005">
    <property type="protein sequence ID" value="NGN82700.1"/>
    <property type="molecule type" value="Genomic_DNA"/>
</dbReference>
<dbReference type="Gene3D" id="3.30.1310.20">
    <property type="entry name" value="PRTase-like"/>
    <property type="match status" value="1"/>
</dbReference>
<dbReference type="RefSeq" id="WP_165180804.1">
    <property type="nucleotide sequence ID" value="NZ_JAAKZI010000005.1"/>
</dbReference>
<dbReference type="InterPro" id="IPR000836">
    <property type="entry name" value="PRTase_dom"/>
</dbReference>
<name>A0ABX0DE34_9MICC</name>
<sequence>MVRSSEFSAEPLPWLPFLDRHDAGTRLGWALSAPARPGQDAPGAAAPGGGGRLSAGRGDAVVLGLARGGVPVAAAVARELGLPLGLLVVRKLGVPGSPEVAFGALATYAGSTAAVHLERTVRALRRHGYDSGALEQVERDERAELVRRQGLYAGGAQPPVAGSTVLLCDDGLATGATLRAAVAAMRGAGAATVVACVPAGPAHACLELAAVADRVVCLQPWTTFHAVSEAYLNFHQVGDGEVLALLGGAGPPDSAAGGPGPLPWQ</sequence>
<evidence type="ECO:0000256" key="1">
    <source>
        <dbReference type="SAM" id="MobiDB-lite"/>
    </source>
</evidence>
<feature type="domain" description="Phosphoribosyltransferase" evidence="2">
    <location>
        <begin position="56"/>
        <end position="226"/>
    </location>
</feature>
<evidence type="ECO:0000259" key="2">
    <source>
        <dbReference type="Pfam" id="PF00156"/>
    </source>
</evidence>
<dbReference type="CDD" id="cd06223">
    <property type="entry name" value="PRTases_typeI"/>
    <property type="match status" value="1"/>
</dbReference>
<dbReference type="Gene3D" id="3.40.50.2020">
    <property type="match status" value="1"/>
</dbReference>
<evidence type="ECO:0000313" key="3">
    <source>
        <dbReference type="EMBL" id="NGN82700.1"/>
    </source>
</evidence>
<evidence type="ECO:0000313" key="4">
    <source>
        <dbReference type="Proteomes" id="UP000479226"/>
    </source>
</evidence>
<dbReference type="SUPFAM" id="SSF53271">
    <property type="entry name" value="PRTase-like"/>
    <property type="match status" value="1"/>
</dbReference>
<feature type="region of interest" description="Disordered" evidence="1">
    <location>
        <begin position="32"/>
        <end position="52"/>
    </location>
</feature>
<dbReference type="InterPro" id="IPR029057">
    <property type="entry name" value="PRTase-like"/>
</dbReference>
<protein>
    <submittedName>
        <fullName evidence="3">Phosphoribosyl transferase</fullName>
    </submittedName>
</protein>
<keyword evidence="4" id="KW-1185">Reference proteome</keyword>
<dbReference type="GO" id="GO:0016740">
    <property type="term" value="F:transferase activity"/>
    <property type="evidence" value="ECO:0007669"/>
    <property type="project" value="UniProtKB-KW"/>
</dbReference>
<feature type="compositionally biased region" description="Low complexity" evidence="1">
    <location>
        <begin position="33"/>
        <end position="45"/>
    </location>
</feature>
<proteinExistence type="predicted"/>
<dbReference type="Proteomes" id="UP000479226">
    <property type="component" value="Unassembled WGS sequence"/>
</dbReference>
<reference evidence="3 4" key="1">
    <citation type="submission" date="2020-02" db="EMBL/GenBank/DDBJ databases">
        <title>Genome sequence of the type strain DSM 27180 of Arthrobacter silviterrae.</title>
        <authorList>
            <person name="Gao J."/>
            <person name="Sun J."/>
        </authorList>
    </citation>
    <scope>NUCLEOTIDE SEQUENCE [LARGE SCALE GENOMIC DNA]</scope>
    <source>
        <strain evidence="3 4">DSM 27180</strain>
    </source>
</reference>
<accession>A0ABX0DE34</accession>
<comment type="caution">
    <text evidence="3">The sequence shown here is derived from an EMBL/GenBank/DDBJ whole genome shotgun (WGS) entry which is preliminary data.</text>
</comment>
<dbReference type="Pfam" id="PF00156">
    <property type="entry name" value="Pribosyltran"/>
    <property type="match status" value="1"/>
</dbReference>